<evidence type="ECO:0000313" key="3">
    <source>
        <dbReference type="Proteomes" id="UP000296049"/>
    </source>
</evidence>
<sequence length="913" mass="99761">MKTVHGPDAVSGIHKKMPMLPLFGSSPGAARSLQSTHHTCPSPGTNARQGEYRQQAQNLGLITSPDYNAIKANVAVFAALPRINPNLHFVKEQKPFTRQQRPLEIRARRSCQRESLQGTGKGSSCIHTAVCTKELWPPPPLAFPEPLQGSCSFTLPQRALTHALVLLPPAQGATTALLVPWKKRDLAQRLKFRLLGHQPSSYPSMLTFWCPRGLSEAAQLLLAEARSGWGHFLVRQCLRQPEDYIYPAASFKAALTGAGRRKAQSQPPGLAPTSSEAQNSTHQSLQRPEAMNHGPSSTAAPFWSSLPSASHLWPSPKPSVGLGKTEILQHEGRTGSVQRNTLCLKAMGQVVRVLRDPRRCRRPELCQLTTPTALLAVQNRERGALAAGKVPQEDAQQHTDLTTCSSQAPACREKNSRIFKALFAMGKQQLPRLKWQILPTLLKRWKPQAAPGQTATPCTPLWLANRKKIGKKQACGRTAREQQPGLQDRSNEIDHPGLPGLCSSSKTSSKAACTLQETYKAPPTKQIIDAPLAAALQGRCDRVVNYSVGNRITDVNRRVQEVNPLNILKSPTSCTATEQLTNGTPRSVLLEPLQSTRTALCGGTLGYRAAAQVRAMLSPGHLSQDFYTSTMSADMVFCSRPRPAEAQPGQTGRVPLACRCWCEQLPCPRGTGCDFFMQLAQLQGRVVQDVYGEITSNHRVLGGPKRPPSVALAALSALLCPVASSFSRDLYPLQLKERSSRLTAIQLPVFSTEEQAWCEAEMLPRAGTALQAHGCNSWGAPEPLLQGTAPWVIISRLRQALYLEGYFSYLKPKSSGLYTASPTCSEQARQLSIHAAPAASPWLLQVLLLQWEIAVGSATGTGSVTITPDRKHNPTVRSRAGKAAGCFLHATRYIFPGRVFFSERNEQDERDEQ</sequence>
<proteinExistence type="predicted"/>
<reference evidence="3" key="1">
    <citation type="journal article" date="2013" name="Nat. Genet.">
        <title>The duck genome and transcriptome provide insight into an avian influenza virus reservoir species.</title>
        <authorList>
            <person name="Huang Y."/>
            <person name="Li Y."/>
            <person name="Burt D.W."/>
            <person name="Chen H."/>
            <person name="Zhang Y."/>
            <person name="Qian W."/>
            <person name="Kim H."/>
            <person name="Gan S."/>
            <person name="Zhao Y."/>
            <person name="Li J."/>
            <person name="Yi K."/>
            <person name="Feng H."/>
            <person name="Zhu P."/>
            <person name="Li B."/>
            <person name="Liu Q."/>
            <person name="Fairley S."/>
            <person name="Magor K.E."/>
            <person name="Du Z."/>
            <person name="Hu X."/>
            <person name="Goodman L."/>
            <person name="Tafer H."/>
            <person name="Vignal A."/>
            <person name="Lee T."/>
            <person name="Kim K.W."/>
            <person name="Sheng Z."/>
            <person name="An Y."/>
            <person name="Searle S."/>
            <person name="Herrero J."/>
            <person name="Groenen M.A."/>
            <person name="Crooijmans R.P."/>
            <person name="Faraut T."/>
            <person name="Cai Q."/>
            <person name="Webster R.G."/>
            <person name="Aldridge J.R."/>
            <person name="Warren W.C."/>
            <person name="Bartschat S."/>
            <person name="Kehr S."/>
            <person name="Marz M."/>
            <person name="Stadler P.F."/>
            <person name="Smith J."/>
            <person name="Kraus R.H."/>
            <person name="Zhao Y."/>
            <person name="Ren L."/>
            <person name="Fei J."/>
            <person name="Morisson M."/>
            <person name="Kaiser P."/>
            <person name="Griffin D.K."/>
            <person name="Rao M."/>
            <person name="Pitel F."/>
            <person name="Wang J."/>
            <person name="Li N."/>
        </authorList>
    </citation>
    <scope>NUCLEOTIDE SEQUENCE [LARGE SCALE GENOMIC DNA]</scope>
</reference>
<feature type="region of interest" description="Disordered" evidence="1">
    <location>
        <begin position="25"/>
        <end position="50"/>
    </location>
</feature>
<dbReference type="Proteomes" id="UP000296049">
    <property type="component" value="Unassembled WGS sequence"/>
</dbReference>
<feature type="compositionally biased region" description="Polar residues" evidence="1">
    <location>
        <begin position="32"/>
        <end position="50"/>
    </location>
</feature>
<accession>R0L4D0</accession>
<keyword evidence="3" id="KW-1185">Reference proteome</keyword>
<dbReference type="EMBL" id="KB743197">
    <property type="protein sequence ID" value="EOB00434.1"/>
    <property type="molecule type" value="Genomic_DNA"/>
</dbReference>
<feature type="compositionally biased region" description="Polar residues" evidence="1">
    <location>
        <begin position="264"/>
        <end position="286"/>
    </location>
</feature>
<organism evidence="2 3">
    <name type="scientific">Anas platyrhynchos</name>
    <name type="common">Mallard</name>
    <name type="synonym">Anas boschas</name>
    <dbReference type="NCBI Taxonomy" id="8839"/>
    <lineage>
        <taxon>Eukaryota</taxon>
        <taxon>Metazoa</taxon>
        <taxon>Chordata</taxon>
        <taxon>Craniata</taxon>
        <taxon>Vertebrata</taxon>
        <taxon>Euteleostomi</taxon>
        <taxon>Archelosauria</taxon>
        <taxon>Archosauria</taxon>
        <taxon>Dinosauria</taxon>
        <taxon>Saurischia</taxon>
        <taxon>Theropoda</taxon>
        <taxon>Coelurosauria</taxon>
        <taxon>Aves</taxon>
        <taxon>Neognathae</taxon>
        <taxon>Galloanserae</taxon>
        <taxon>Anseriformes</taxon>
        <taxon>Anatidae</taxon>
        <taxon>Anatinae</taxon>
        <taxon>Anas</taxon>
    </lineage>
</organism>
<protein>
    <submittedName>
        <fullName evidence="2">Uncharacterized protein</fullName>
    </submittedName>
</protein>
<gene>
    <name evidence="2" type="ORF">Anapl_00715</name>
</gene>
<name>R0L4D0_ANAPL</name>
<dbReference type="AlphaFoldDB" id="R0L4D0"/>
<evidence type="ECO:0000256" key="1">
    <source>
        <dbReference type="SAM" id="MobiDB-lite"/>
    </source>
</evidence>
<evidence type="ECO:0000313" key="2">
    <source>
        <dbReference type="EMBL" id="EOB00434.1"/>
    </source>
</evidence>
<feature type="region of interest" description="Disordered" evidence="1">
    <location>
        <begin position="257"/>
        <end position="301"/>
    </location>
</feature>
<feature type="region of interest" description="Disordered" evidence="1">
    <location>
        <begin position="473"/>
        <end position="498"/>
    </location>
</feature>